<evidence type="ECO:0000313" key="3">
    <source>
        <dbReference type="Proteomes" id="UP000799429"/>
    </source>
</evidence>
<feature type="compositionally biased region" description="Low complexity" evidence="1">
    <location>
        <begin position="318"/>
        <end position="330"/>
    </location>
</feature>
<feature type="compositionally biased region" description="Polar residues" evidence="1">
    <location>
        <begin position="464"/>
        <end position="474"/>
    </location>
</feature>
<feature type="compositionally biased region" description="Low complexity" evidence="1">
    <location>
        <begin position="212"/>
        <end position="244"/>
    </location>
</feature>
<comment type="caution">
    <text evidence="2">The sequence shown here is derived from an EMBL/GenBank/DDBJ whole genome shotgun (WGS) entry which is preliminary data.</text>
</comment>
<evidence type="ECO:0000313" key="2">
    <source>
        <dbReference type="EMBL" id="KAF2840520.1"/>
    </source>
</evidence>
<accession>A0A9P4SDB8</accession>
<feature type="compositionally biased region" description="Low complexity" evidence="1">
    <location>
        <begin position="338"/>
        <end position="349"/>
    </location>
</feature>
<feature type="compositionally biased region" description="Polar residues" evidence="1">
    <location>
        <begin position="361"/>
        <end position="379"/>
    </location>
</feature>
<proteinExistence type="predicted"/>
<feature type="region of interest" description="Disordered" evidence="1">
    <location>
        <begin position="186"/>
        <end position="480"/>
    </location>
</feature>
<reference evidence="2" key="1">
    <citation type="journal article" date="2020" name="Stud. Mycol.">
        <title>101 Dothideomycetes genomes: a test case for predicting lifestyles and emergence of pathogens.</title>
        <authorList>
            <person name="Haridas S."/>
            <person name="Albert R."/>
            <person name="Binder M."/>
            <person name="Bloem J."/>
            <person name="Labutti K."/>
            <person name="Salamov A."/>
            <person name="Andreopoulos B."/>
            <person name="Baker S."/>
            <person name="Barry K."/>
            <person name="Bills G."/>
            <person name="Bluhm B."/>
            <person name="Cannon C."/>
            <person name="Castanera R."/>
            <person name="Culley D."/>
            <person name="Daum C."/>
            <person name="Ezra D."/>
            <person name="Gonzalez J."/>
            <person name="Henrissat B."/>
            <person name="Kuo A."/>
            <person name="Liang C."/>
            <person name="Lipzen A."/>
            <person name="Lutzoni F."/>
            <person name="Magnuson J."/>
            <person name="Mondo S."/>
            <person name="Nolan M."/>
            <person name="Ohm R."/>
            <person name="Pangilinan J."/>
            <person name="Park H.-J."/>
            <person name="Ramirez L."/>
            <person name="Alfaro M."/>
            <person name="Sun H."/>
            <person name="Tritt A."/>
            <person name="Yoshinaga Y."/>
            <person name="Zwiers L.-H."/>
            <person name="Turgeon B."/>
            <person name="Goodwin S."/>
            <person name="Spatafora J."/>
            <person name="Crous P."/>
            <person name="Grigoriev I."/>
        </authorList>
    </citation>
    <scope>NUCLEOTIDE SEQUENCE</scope>
    <source>
        <strain evidence="2">CBS 101060</strain>
    </source>
</reference>
<feature type="compositionally biased region" description="Low complexity" evidence="1">
    <location>
        <begin position="380"/>
        <end position="403"/>
    </location>
</feature>
<dbReference type="OrthoDB" id="5408296at2759"/>
<dbReference type="AlphaFoldDB" id="A0A9P4SDB8"/>
<evidence type="ECO:0000256" key="1">
    <source>
        <dbReference type="SAM" id="MobiDB-lite"/>
    </source>
</evidence>
<sequence>MPPQPGEVLLLTLFADLHYFFGPPNSKPPHHRFDKGSYVYLYHNPIQRRGRLEIANNAGTSDQDAFTGYLDCSSIENSHKHPTLFTVTVDPQSAATGSPAPSPQQDMSQWHLPTLDQSNQGKYMFKLHTVDIYFWTVADSDMFRDSLKRFMVDSQLRILDAPAEAAVAEHRDTMSPVVQKLEQAAISSPPYQGRSESISTTKTFPGPPTVPTPGSSTASPPPASQGSNFAPMAYNPAAPAAPEPIAHREPTPPPVDAATGTGLSQAQLVDQGYNGPPLHHTNPFAPQQHQQQQQSYLPGPPTRQTTQGFPPPPPTGTPPTGITRTNTQGSFPPPPPQTTGSQGPPVGQQYAQSFAPPPQEPQQYGQNGSPLPLQRQNTMPATYSQQPQQQYAQQQMQYANYPASPGFGPNAGTPLQSPSFVPAQATGPPPGGYSQYQYGQHADQGYGSGQAYRPTEHEAGMQGTGNDPAQQQPQRPGGLEARARKLEKGVGGFLKRLDKKF</sequence>
<gene>
    <name evidence="2" type="ORF">M501DRAFT_932025</name>
</gene>
<keyword evidence="3" id="KW-1185">Reference proteome</keyword>
<organism evidence="2 3">
    <name type="scientific">Patellaria atrata CBS 101060</name>
    <dbReference type="NCBI Taxonomy" id="1346257"/>
    <lineage>
        <taxon>Eukaryota</taxon>
        <taxon>Fungi</taxon>
        <taxon>Dikarya</taxon>
        <taxon>Ascomycota</taxon>
        <taxon>Pezizomycotina</taxon>
        <taxon>Dothideomycetes</taxon>
        <taxon>Dothideomycetes incertae sedis</taxon>
        <taxon>Patellariales</taxon>
        <taxon>Patellariaceae</taxon>
        <taxon>Patellaria</taxon>
    </lineage>
</organism>
<dbReference type="Proteomes" id="UP000799429">
    <property type="component" value="Unassembled WGS sequence"/>
</dbReference>
<protein>
    <submittedName>
        <fullName evidence="2">Uncharacterized protein</fullName>
    </submittedName>
</protein>
<feature type="compositionally biased region" description="Polar residues" evidence="1">
    <location>
        <begin position="186"/>
        <end position="199"/>
    </location>
</feature>
<name>A0A9P4SDB8_9PEZI</name>
<dbReference type="EMBL" id="MU006093">
    <property type="protein sequence ID" value="KAF2840520.1"/>
    <property type="molecule type" value="Genomic_DNA"/>
</dbReference>